<feature type="region of interest" description="Disordered" evidence="6">
    <location>
        <begin position="1098"/>
        <end position="1117"/>
    </location>
</feature>
<dbReference type="SMART" id="SM00248">
    <property type="entry name" value="ANK"/>
    <property type="match status" value="8"/>
</dbReference>
<proteinExistence type="predicted"/>
<dbReference type="GO" id="GO:0046873">
    <property type="term" value="F:metal ion transmembrane transporter activity"/>
    <property type="evidence" value="ECO:0007669"/>
    <property type="project" value="InterPro"/>
</dbReference>
<dbReference type="Pfam" id="PF12796">
    <property type="entry name" value="Ank_2"/>
    <property type="match status" value="3"/>
</dbReference>
<comment type="caution">
    <text evidence="8">The sequence shown here is derived from an EMBL/GenBank/DDBJ whole genome shotgun (WGS) entry which is preliminary data.</text>
</comment>
<comment type="subcellular location">
    <subcellularLocation>
        <location evidence="1">Membrane</location>
        <topology evidence="1">Multi-pass membrane protein</topology>
    </subcellularLocation>
</comment>
<keyword evidence="4 7" id="KW-0472">Membrane</keyword>
<dbReference type="PANTHER" id="PTHR24184:SF11">
    <property type="entry name" value="ANKYRIN REPEAT AND SOCS BOX CONTAINING 3"/>
    <property type="match status" value="1"/>
</dbReference>
<keyword evidence="2 7" id="KW-0812">Transmembrane</keyword>
<dbReference type="SUPFAM" id="SSF48403">
    <property type="entry name" value="Ankyrin repeat"/>
    <property type="match status" value="1"/>
</dbReference>
<feature type="transmembrane region" description="Helical" evidence="7">
    <location>
        <begin position="983"/>
        <end position="1003"/>
    </location>
</feature>
<dbReference type="InterPro" id="IPR002110">
    <property type="entry name" value="Ankyrin_rpt"/>
</dbReference>
<sequence>MSRQEGVRLDPRQVRVALSKAIKPEETADLKTLLEDPHVVQSTDVNDLRELLGRAIGHGNDVAVKLLLEAGAKTDVTAGNGPIHRSIRSQKNKTRNTIINLLLDYNSDIDFRDADGRTPFMAAALRGQADIVTTLLERGADPDAIDNNGKNILHRMASEVPPTVKWNSDMLSIILAQVKNLQQRDNDSRTPLLWAAAKGSTQLAGVLLPSKGTKLANITDTNDQGHTALHLAAKNDQPAMIKLLLNSGANIEARSDGAWTPLLMAAEAGSEAAIDALLTHSQSANVNARTSSGMTALHWAAENGKLAAVQRILKVPHVYKNTKDSFDSTPLIRAAQNGHWNIVDELRPHVLEGPNDRTARKACERFRAAVVSFFIDEKQPTGLRSKVDKHTVWQILYAKVKDSEKFAIPTVFENIETKKPDFRWIHLPANNISWLEALLTKHFLEGKSKDLSALRSILRLLGRQQHRGAKVHSRFMRPSCKRVGLGSRRPMDVASAASRRSSHSNRGELNAALQSSYRPPTREPPTQQPPSNSQSHLQPQAQAQATQEEDMVVLFLPYLHWETDENRRSLTESIKAPPGNTISLDDNEIWHIPKDVLLIHGYPVSRSTDLHPRRTLDQFKHHSTDTEPQDVDQVVYRYCDNNHQELKVYMVDQLWLFTIGDLLITCFPERWGQPRRDPLNLFDGVVEDINSTTRPPVRNVYELATLITERCCGIFDRHQWGNDELLFAEMFELSIGLLTRKETALFRRFKSDSVVAAHWLRAHGKNSAIYEQQLIDAQEAYASEQELYIAEDDVGATPGQNRRGESDLDAEEFVNKLLNIDEEAALLVECKDIQDELEIIANVLRQQKQVLKSMEDEFRTSKMIPYNQRLDLYGKLGEQQRNVEADILDVTRMNRQAKSVNDDLTQVLDLKQKHANAVEARFQRYQAQEATRQGQTIMVFTVVTIVFLPLSFLASLFTINIIEFPRPQNADGGELHLRWVLKYILGIGLGVSVPLILFAFVVGDLKAWWVERRLNKYHIKRRQNGQGQQLTDVGSERNQVDITQRFSWKWNILRKRRTNVNQHDSAHDETVNPSIRPSASSILHPRASKHSVVNTQNLVKPIPGRNPMSSMESQDRAANPFRRLRRIATERTEKSVATQDLEVGRTYGG</sequence>
<organism evidence="8 9">
    <name type="scientific">Exophiala bonariae</name>
    <dbReference type="NCBI Taxonomy" id="1690606"/>
    <lineage>
        <taxon>Eukaryota</taxon>
        <taxon>Fungi</taxon>
        <taxon>Dikarya</taxon>
        <taxon>Ascomycota</taxon>
        <taxon>Pezizomycotina</taxon>
        <taxon>Eurotiomycetes</taxon>
        <taxon>Chaetothyriomycetidae</taxon>
        <taxon>Chaetothyriales</taxon>
        <taxon>Herpotrichiellaceae</taxon>
        <taxon>Exophiala</taxon>
    </lineage>
</organism>
<keyword evidence="9" id="KW-1185">Reference proteome</keyword>
<reference evidence="8 9" key="1">
    <citation type="submission" date="2023-08" db="EMBL/GenBank/DDBJ databases">
        <title>Black Yeasts Isolated from many extreme environments.</title>
        <authorList>
            <person name="Coleine C."/>
            <person name="Stajich J.E."/>
            <person name="Selbmann L."/>
        </authorList>
    </citation>
    <scope>NUCLEOTIDE SEQUENCE [LARGE SCALE GENOMIC DNA]</scope>
    <source>
        <strain evidence="8 9">CCFEE 5792</strain>
    </source>
</reference>
<feature type="repeat" description="ANK" evidence="5">
    <location>
        <begin position="115"/>
        <end position="147"/>
    </location>
</feature>
<feature type="repeat" description="ANK" evidence="5">
    <location>
        <begin position="224"/>
        <end position="256"/>
    </location>
</feature>
<evidence type="ECO:0000256" key="5">
    <source>
        <dbReference type="PROSITE-ProRule" id="PRU00023"/>
    </source>
</evidence>
<evidence type="ECO:0000256" key="2">
    <source>
        <dbReference type="ARBA" id="ARBA00022692"/>
    </source>
</evidence>
<feature type="transmembrane region" description="Helical" evidence="7">
    <location>
        <begin position="937"/>
        <end position="962"/>
    </location>
</feature>
<dbReference type="PROSITE" id="PS50088">
    <property type="entry name" value="ANK_REPEAT"/>
    <property type="match status" value="3"/>
</dbReference>
<evidence type="ECO:0000256" key="3">
    <source>
        <dbReference type="ARBA" id="ARBA00022989"/>
    </source>
</evidence>
<feature type="region of interest" description="Disordered" evidence="6">
    <location>
        <begin position="469"/>
        <end position="546"/>
    </location>
</feature>
<evidence type="ECO:0000313" key="9">
    <source>
        <dbReference type="Proteomes" id="UP001358417"/>
    </source>
</evidence>
<evidence type="ECO:0000256" key="1">
    <source>
        <dbReference type="ARBA" id="ARBA00004141"/>
    </source>
</evidence>
<evidence type="ECO:0000256" key="7">
    <source>
        <dbReference type="SAM" id="Phobius"/>
    </source>
</evidence>
<evidence type="ECO:0000313" key="8">
    <source>
        <dbReference type="EMBL" id="KAK5046271.1"/>
    </source>
</evidence>
<keyword evidence="5" id="KW-0040">ANK repeat</keyword>
<dbReference type="Pfam" id="PF01544">
    <property type="entry name" value="CorA"/>
    <property type="match status" value="1"/>
</dbReference>
<dbReference type="SUPFAM" id="SSF144083">
    <property type="entry name" value="Magnesium transport protein CorA, transmembrane region"/>
    <property type="match status" value="1"/>
</dbReference>
<keyword evidence="3 7" id="KW-1133">Transmembrane helix</keyword>
<feature type="repeat" description="ANK" evidence="5">
    <location>
        <begin position="78"/>
        <end position="114"/>
    </location>
</feature>
<dbReference type="EMBL" id="JAVRRD010000031">
    <property type="protein sequence ID" value="KAK5046271.1"/>
    <property type="molecule type" value="Genomic_DNA"/>
</dbReference>
<dbReference type="GeneID" id="89976577"/>
<accession>A0AAV9MXS5</accession>
<feature type="compositionally biased region" description="Low complexity" evidence="6">
    <location>
        <begin position="529"/>
        <end position="546"/>
    </location>
</feature>
<dbReference type="PROSITE" id="PS50297">
    <property type="entry name" value="ANK_REP_REGION"/>
    <property type="match status" value="2"/>
</dbReference>
<name>A0AAV9MXS5_9EURO</name>
<evidence type="ECO:0000256" key="4">
    <source>
        <dbReference type="ARBA" id="ARBA00023136"/>
    </source>
</evidence>
<dbReference type="Gene3D" id="1.20.58.340">
    <property type="entry name" value="Magnesium transport protein CorA, transmembrane region"/>
    <property type="match status" value="1"/>
</dbReference>
<dbReference type="PANTHER" id="PTHR24184">
    <property type="entry name" value="SI:CH211-189E2.2"/>
    <property type="match status" value="1"/>
</dbReference>
<dbReference type="RefSeq" id="XP_064701865.1">
    <property type="nucleotide sequence ID" value="XM_064851960.1"/>
</dbReference>
<dbReference type="GO" id="GO:0016020">
    <property type="term" value="C:membrane"/>
    <property type="evidence" value="ECO:0007669"/>
    <property type="project" value="UniProtKB-SubCell"/>
</dbReference>
<dbReference type="InterPro" id="IPR002523">
    <property type="entry name" value="MgTranspt_CorA/ZnTranspt_ZntB"/>
</dbReference>
<dbReference type="InterPro" id="IPR036770">
    <property type="entry name" value="Ankyrin_rpt-contain_sf"/>
</dbReference>
<dbReference type="InterPro" id="IPR045863">
    <property type="entry name" value="CorA_TM1_TM2"/>
</dbReference>
<protein>
    <submittedName>
        <fullName evidence="8">Uncharacterized protein</fullName>
    </submittedName>
</protein>
<dbReference type="Proteomes" id="UP001358417">
    <property type="component" value="Unassembled WGS sequence"/>
</dbReference>
<evidence type="ECO:0000256" key="6">
    <source>
        <dbReference type="SAM" id="MobiDB-lite"/>
    </source>
</evidence>
<dbReference type="AlphaFoldDB" id="A0AAV9MXS5"/>
<gene>
    <name evidence="8" type="ORF">LTR84_008414</name>
</gene>
<dbReference type="Gene3D" id="1.25.40.20">
    <property type="entry name" value="Ankyrin repeat-containing domain"/>
    <property type="match status" value="2"/>
</dbReference>